<protein>
    <recommendedName>
        <fullName evidence="2">Glycosyltransferase 99 N-terminal domain-containing protein</fullName>
    </recommendedName>
</protein>
<keyword evidence="4" id="KW-1185">Reference proteome</keyword>
<proteinExistence type="predicted"/>
<dbReference type="Pfam" id="PF21912">
    <property type="entry name" value="Glyco_transf_99"/>
    <property type="match status" value="1"/>
</dbReference>
<dbReference type="InterPro" id="IPR054112">
    <property type="entry name" value="Glyco_transf_99_N"/>
</dbReference>
<name>A0A0U5L623_9GAMM</name>
<sequence length="587" mass="68423">MLVMASKKSRYLFFWLPYDVKYSYETFLTAFYLSVKRFPCDDAIHIGHEQIFQDVPSHLPDNWLAGFNTSLPENEELRKLHKIIWTSDVFSNLQHKLKSKNLVWEHILTQEYEPLMNLFEAELIRIKKEFNIKAVVLWANCPSVKEIANRYQIPVIHNELGPLREPVYLPTCYFDFSGVNGNTEAARRFENYEAKNDKYTDFGRVALLSLFIKDQKPVRNFDEYEIGVPLQVEDDSNIIAYSNGFNNLEVINYAKSQAEKVSVRKHPYGRIDYKDIDSGSEDLTPQEFIASCKKIITINSSVGFEALLWGKPGEILGDSPFSFINYQSEGFVYALRFALLHYLVPFDFLFKIDYYDWRITQPDEDSIAEKHLYYYLNLKHGWNKTNILAAKIPVELENIFFRNLNLQFVESENLLCTEIKELKNNLLQVNTRKSQEINLLKDNLIKLQNDLNKVIKNNKNFADELSRHQHVLENIYSSKSWRLTKPLRFINSLNASEKILIPFKRRIISLAMPSARKLLANYQFRRILIVVAKKTGLYGKLKAIYLNNSNVVASSLIINVSDENHMSRDTVTNIKKIKMLKNQKGSD</sequence>
<dbReference type="GO" id="GO:0000271">
    <property type="term" value="P:polysaccharide biosynthetic process"/>
    <property type="evidence" value="ECO:0007669"/>
    <property type="project" value="InterPro"/>
</dbReference>
<keyword evidence="1" id="KW-0175">Coiled coil</keyword>
<dbReference type="PATRIC" id="fig|1619313.3.peg.2468"/>
<evidence type="ECO:0000256" key="1">
    <source>
        <dbReference type="SAM" id="Coils"/>
    </source>
</evidence>
<accession>A0A0U5L623</accession>
<dbReference type="KEGG" id="ege:EM595_2375"/>
<dbReference type="EMBL" id="LN907827">
    <property type="protein sequence ID" value="CUU24608.1"/>
    <property type="molecule type" value="Genomic_DNA"/>
</dbReference>
<evidence type="ECO:0000313" key="4">
    <source>
        <dbReference type="Proteomes" id="UP000059419"/>
    </source>
</evidence>
<dbReference type="GO" id="GO:0015774">
    <property type="term" value="P:polysaccharide transport"/>
    <property type="evidence" value="ECO:0007669"/>
    <property type="project" value="InterPro"/>
</dbReference>
<organism evidence="3 4">
    <name type="scientific">Duffyella gerundensis</name>
    <dbReference type="NCBI Taxonomy" id="1619313"/>
    <lineage>
        <taxon>Bacteria</taxon>
        <taxon>Pseudomonadati</taxon>
        <taxon>Pseudomonadota</taxon>
        <taxon>Gammaproteobacteria</taxon>
        <taxon>Enterobacterales</taxon>
        <taxon>Erwiniaceae</taxon>
        <taxon>Duffyella</taxon>
    </lineage>
</organism>
<evidence type="ECO:0000313" key="3">
    <source>
        <dbReference type="EMBL" id="CUU24608.1"/>
    </source>
</evidence>
<dbReference type="Pfam" id="PF05159">
    <property type="entry name" value="Capsule_synth"/>
    <property type="match status" value="1"/>
</dbReference>
<gene>
    <name evidence="3" type="ORF">EM595_2375</name>
</gene>
<dbReference type="InterPro" id="IPR007833">
    <property type="entry name" value="Capsule_polysaccharide_synth"/>
</dbReference>
<dbReference type="AlphaFoldDB" id="A0A0U5L623"/>
<dbReference type="Proteomes" id="UP000059419">
    <property type="component" value="Chromosome 1"/>
</dbReference>
<evidence type="ECO:0000259" key="2">
    <source>
        <dbReference type="Pfam" id="PF21912"/>
    </source>
</evidence>
<feature type="domain" description="Glycosyltransferase 99 N-terminal" evidence="2">
    <location>
        <begin position="67"/>
        <end position="184"/>
    </location>
</feature>
<feature type="coiled-coil region" evidence="1">
    <location>
        <begin position="430"/>
        <end position="464"/>
    </location>
</feature>
<reference evidence="4" key="1">
    <citation type="submission" date="2015-11" db="EMBL/GenBank/DDBJ databases">
        <authorList>
            <person name="Blom J."/>
        </authorList>
    </citation>
    <scope>NUCLEOTIDE SEQUENCE [LARGE SCALE GENOMIC DNA]</scope>
</reference>
<dbReference type="STRING" id="1619313.EM595_2375"/>